<evidence type="ECO:0000259" key="2">
    <source>
        <dbReference type="Pfam" id="PF24800"/>
    </source>
</evidence>
<dbReference type="PANTHER" id="PTHR42109:SF2">
    <property type="entry name" value="INTEGRAL MEMBRANE PROTEIN"/>
    <property type="match status" value="1"/>
</dbReference>
<dbReference type="HOGENOM" id="CLU_064985_0_2_1"/>
<dbReference type="GeneID" id="25794902"/>
<keyword evidence="4" id="KW-1185">Reference proteome</keyword>
<feature type="transmembrane region" description="Helical" evidence="1">
    <location>
        <begin position="41"/>
        <end position="59"/>
    </location>
</feature>
<keyword evidence="1" id="KW-1133">Transmembrane helix</keyword>
<reference evidence="3 4" key="1">
    <citation type="journal article" date="2011" name="Genome Biol.">
        <title>Comparative genome sequence analysis underscores mycoparasitism as the ancestral life style of Trichoderma.</title>
        <authorList>
            <person name="Kubicek C.P."/>
            <person name="Herrera-Estrella A."/>
            <person name="Seidl-Seiboth V."/>
            <person name="Martinez D.A."/>
            <person name="Druzhinina I.S."/>
            <person name="Thon M."/>
            <person name="Zeilinger S."/>
            <person name="Casas-Flores S."/>
            <person name="Horwitz B.A."/>
            <person name="Mukherjee P.K."/>
            <person name="Mukherjee M."/>
            <person name="Kredics L."/>
            <person name="Alcaraz L.D."/>
            <person name="Aerts A."/>
            <person name="Antal Z."/>
            <person name="Atanasova L."/>
            <person name="Cervantes-Badillo M.G."/>
            <person name="Challacombe J."/>
            <person name="Chertkov O."/>
            <person name="McCluskey K."/>
            <person name="Coulpier F."/>
            <person name="Deshpande N."/>
            <person name="von Doehren H."/>
            <person name="Ebbole D.J."/>
            <person name="Esquivel-Naranjo E.U."/>
            <person name="Fekete E."/>
            <person name="Flipphi M."/>
            <person name="Glaser F."/>
            <person name="Gomez-Rodriguez E.Y."/>
            <person name="Gruber S."/>
            <person name="Han C."/>
            <person name="Henrissat B."/>
            <person name="Hermosa R."/>
            <person name="Hernandez-Onate M."/>
            <person name="Karaffa L."/>
            <person name="Kosti I."/>
            <person name="Le Crom S."/>
            <person name="Lindquist E."/>
            <person name="Lucas S."/>
            <person name="Luebeck M."/>
            <person name="Luebeck P.S."/>
            <person name="Margeot A."/>
            <person name="Metz B."/>
            <person name="Misra M."/>
            <person name="Nevalainen H."/>
            <person name="Omann M."/>
            <person name="Packer N."/>
            <person name="Perrone G."/>
            <person name="Uresti-Rivera E.E."/>
            <person name="Salamov A."/>
            <person name="Schmoll M."/>
            <person name="Seiboth B."/>
            <person name="Shapiro H."/>
            <person name="Sukno S."/>
            <person name="Tamayo-Ramos J.A."/>
            <person name="Tisch D."/>
            <person name="Wiest A."/>
            <person name="Wilkinson H.H."/>
            <person name="Zhang M."/>
            <person name="Coutinho P.M."/>
            <person name="Kenerley C.M."/>
            <person name="Monte E."/>
            <person name="Baker S.E."/>
            <person name="Grigoriev I.V."/>
        </authorList>
    </citation>
    <scope>NUCLEOTIDE SEQUENCE [LARGE SCALE GENOMIC DNA]</scope>
    <source>
        <strain evidence="4">Gv29-8 / FGSC 10586</strain>
    </source>
</reference>
<dbReference type="InterPro" id="IPR056119">
    <property type="entry name" value="DUF7702"/>
</dbReference>
<dbReference type="OrthoDB" id="2560628at2759"/>
<sequence length="267" mass="29255">MGRPFDAYDGIACAEIGIYCIYLCGAIYLLRKHGFREGAGWRFLIMLSLARLIGDSMRLATISQPTNRSLYVGWLILLGLGIGPLILTLHGVLGRLIDSMNAQGRAPIKSFHRRLLEILMLGGMVLVIIGGTKSHYTLSHGNPVTQYSSLSSVGTGIIVAVMGLLLLEYLIVFRNRDCITRIEHRVLIAVIICIPFVLVRVAYSCILVFGGVHSSPWLLLGMSTAMEVIVTFICELCGFILPSVTFLEGSSSQDREMQPMGSYGISK</sequence>
<evidence type="ECO:0000313" key="4">
    <source>
        <dbReference type="Proteomes" id="UP000007115"/>
    </source>
</evidence>
<gene>
    <name evidence="3" type="ORF">TRIVIDRAFT_49577</name>
</gene>
<dbReference type="Pfam" id="PF24800">
    <property type="entry name" value="DUF7702"/>
    <property type="match status" value="1"/>
</dbReference>
<feature type="transmembrane region" description="Helical" evidence="1">
    <location>
        <begin position="152"/>
        <end position="173"/>
    </location>
</feature>
<feature type="transmembrane region" description="Helical" evidence="1">
    <location>
        <begin position="71"/>
        <end position="93"/>
    </location>
</feature>
<dbReference type="OMA" id="AYDGIAC"/>
<evidence type="ECO:0000256" key="1">
    <source>
        <dbReference type="SAM" id="Phobius"/>
    </source>
</evidence>
<dbReference type="Proteomes" id="UP000007115">
    <property type="component" value="Unassembled WGS sequence"/>
</dbReference>
<dbReference type="eggNOG" id="ENOG502SCPV">
    <property type="taxonomic scope" value="Eukaryota"/>
</dbReference>
<keyword evidence="1" id="KW-0472">Membrane</keyword>
<feature type="transmembrane region" description="Helical" evidence="1">
    <location>
        <begin position="229"/>
        <end position="247"/>
    </location>
</feature>
<comment type="caution">
    <text evidence="3">The sequence shown here is derived from an EMBL/GenBank/DDBJ whole genome shotgun (WGS) entry which is preliminary data.</text>
</comment>
<accession>G9N2F5</accession>
<feature type="transmembrane region" description="Helical" evidence="1">
    <location>
        <begin position="185"/>
        <end position="209"/>
    </location>
</feature>
<keyword evidence="1" id="KW-0812">Transmembrane</keyword>
<proteinExistence type="predicted"/>
<name>G9N2F5_HYPVG</name>
<dbReference type="AlphaFoldDB" id="G9N2F5"/>
<dbReference type="STRING" id="413071.G9N2F5"/>
<dbReference type="PANTHER" id="PTHR42109">
    <property type="entry name" value="UNPLACED GENOMIC SCAFFOLD UM_SCAF_CONTIG_1.265, WHOLE GENOME SHOTGUN SEQUENCE"/>
    <property type="match status" value="1"/>
</dbReference>
<protein>
    <recommendedName>
        <fullName evidence="2">DUF7702 domain-containing protein</fullName>
    </recommendedName>
</protein>
<feature type="transmembrane region" description="Helical" evidence="1">
    <location>
        <begin position="6"/>
        <end position="29"/>
    </location>
</feature>
<dbReference type="VEuPathDB" id="FungiDB:TRIVIDRAFT_49577"/>
<dbReference type="RefSeq" id="XP_013953464.1">
    <property type="nucleotide sequence ID" value="XM_014097989.1"/>
</dbReference>
<feature type="transmembrane region" description="Helical" evidence="1">
    <location>
        <begin position="114"/>
        <end position="132"/>
    </location>
</feature>
<evidence type="ECO:0000313" key="3">
    <source>
        <dbReference type="EMBL" id="EHK19266.1"/>
    </source>
</evidence>
<organism evidence="3 4">
    <name type="scientific">Hypocrea virens (strain Gv29-8 / FGSC 10586)</name>
    <name type="common">Gliocladium virens</name>
    <name type="synonym">Trichoderma virens</name>
    <dbReference type="NCBI Taxonomy" id="413071"/>
    <lineage>
        <taxon>Eukaryota</taxon>
        <taxon>Fungi</taxon>
        <taxon>Dikarya</taxon>
        <taxon>Ascomycota</taxon>
        <taxon>Pezizomycotina</taxon>
        <taxon>Sordariomycetes</taxon>
        <taxon>Hypocreomycetidae</taxon>
        <taxon>Hypocreales</taxon>
        <taxon>Hypocreaceae</taxon>
        <taxon>Trichoderma</taxon>
    </lineage>
</organism>
<feature type="domain" description="DUF7702" evidence="2">
    <location>
        <begin position="6"/>
        <end position="241"/>
    </location>
</feature>
<dbReference type="InParanoid" id="G9N2F5"/>
<dbReference type="EMBL" id="ABDF02000084">
    <property type="protein sequence ID" value="EHK19266.1"/>
    <property type="molecule type" value="Genomic_DNA"/>
</dbReference>